<dbReference type="InterPro" id="IPR012944">
    <property type="entry name" value="SusD_RagB_dom"/>
</dbReference>
<comment type="subcellular location">
    <subcellularLocation>
        <location evidence="1">Cell outer membrane</location>
    </subcellularLocation>
</comment>
<dbReference type="GO" id="GO:0009279">
    <property type="term" value="C:cell outer membrane"/>
    <property type="evidence" value="ECO:0007669"/>
    <property type="project" value="UniProtKB-SubCell"/>
</dbReference>
<dbReference type="InterPro" id="IPR033985">
    <property type="entry name" value="SusD-like_N"/>
</dbReference>
<keyword evidence="4" id="KW-0472">Membrane</keyword>
<evidence type="ECO:0000313" key="8">
    <source>
        <dbReference type="EMBL" id="RKO70769.1"/>
    </source>
</evidence>
<evidence type="ECO:0000259" key="6">
    <source>
        <dbReference type="Pfam" id="PF07980"/>
    </source>
</evidence>
<comment type="caution">
    <text evidence="8">The sequence shown here is derived from an EMBL/GenBank/DDBJ whole genome shotgun (WGS) entry which is preliminary data.</text>
</comment>
<keyword evidence="9" id="KW-1185">Reference proteome</keyword>
<sequence>MMKKFLIIIFFYAQLMLLCSCEKMIEIGLPRNELTEEKVFGDSISANAALIGIYAKIQGGLSFLSGSMTIYPGMSADEIVQQGNNENTQFQQNMLIVDNGTIDVLWTSAYAQIYSLNACIEGLEKSTGLSVSLRSRLTAEALCLRSLLYFYLINLYGPVPLVLTTDYGANRILPRSSEAVIYDKIIEDLRQAKTILPGASASNVRADRNFASALLARVFLFTDRYQQAADEATALIESGVFKLAETPEKVFDGGSRELISVFSSIYPGRATWEGYTFVPSSLSSVPAYIITGSLLAAFEEKDLRKQQWIRMNEIQGVKYAYPFKYQTRDLNSGARAEHYAVLRLAEQYLIRAEADLKLGNMGQVFEDLDLIRKRAGLSVLKREISGEELLLEIEKQKRLEFFCEWGHRWFDLKRTGRVDAVMSGQKPEWSSDAALYPIPRTQIERNSFLTQNKGY</sequence>
<dbReference type="PROSITE" id="PS51257">
    <property type="entry name" value="PROKAR_LIPOPROTEIN"/>
    <property type="match status" value="1"/>
</dbReference>
<dbReference type="OrthoDB" id="621570at2"/>
<keyword evidence="5" id="KW-0998">Cell outer membrane</keyword>
<dbReference type="Pfam" id="PF14322">
    <property type="entry name" value="SusD-like_3"/>
    <property type="match status" value="1"/>
</dbReference>
<evidence type="ECO:0000256" key="3">
    <source>
        <dbReference type="ARBA" id="ARBA00022729"/>
    </source>
</evidence>
<comment type="similarity">
    <text evidence="2">Belongs to the SusD family.</text>
</comment>
<keyword evidence="3" id="KW-0732">Signal</keyword>
<gene>
    <name evidence="8" type="ORF">D7322_15995</name>
</gene>
<evidence type="ECO:0000256" key="2">
    <source>
        <dbReference type="ARBA" id="ARBA00006275"/>
    </source>
</evidence>
<organism evidence="8 9">
    <name type="scientific">Sphingobacterium puteale</name>
    <dbReference type="NCBI Taxonomy" id="2420510"/>
    <lineage>
        <taxon>Bacteria</taxon>
        <taxon>Pseudomonadati</taxon>
        <taxon>Bacteroidota</taxon>
        <taxon>Sphingobacteriia</taxon>
        <taxon>Sphingobacteriales</taxon>
        <taxon>Sphingobacteriaceae</taxon>
        <taxon>Sphingobacterium</taxon>
    </lineage>
</organism>
<dbReference type="CDD" id="cd08977">
    <property type="entry name" value="SusD"/>
    <property type="match status" value="1"/>
</dbReference>
<proteinExistence type="inferred from homology"/>
<dbReference type="Gene3D" id="1.25.40.390">
    <property type="match status" value="1"/>
</dbReference>
<dbReference type="SUPFAM" id="SSF48452">
    <property type="entry name" value="TPR-like"/>
    <property type="match status" value="1"/>
</dbReference>
<evidence type="ECO:0000256" key="5">
    <source>
        <dbReference type="ARBA" id="ARBA00023237"/>
    </source>
</evidence>
<accession>A0A420VX55</accession>
<reference evidence="8 9" key="1">
    <citation type="submission" date="2018-10" db="EMBL/GenBank/DDBJ databases">
        <title>Sphingobacterium sp. M05W1-28.</title>
        <authorList>
            <person name="Cai H."/>
        </authorList>
    </citation>
    <scope>NUCLEOTIDE SEQUENCE [LARGE SCALE GENOMIC DNA]</scope>
    <source>
        <strain evidence="8 9">M05W1-28</strain>
    </source>
</reference>
<protein>
    <submittedName>
        <fullName evidence="8">RagB/SusD family nutrient uptake outer membrane protein</fullName>
    </submittedName>
</protein>
<dbReference type="InterPro" id="IPR011990">
    <property type="entry name" value="TPR-like_helical_dom_sf"/>
</dbReference>
<feature type="domain" description="RagB/SusD" evidence="6">
    <location>
        <begin position="329"/>
        <end position="455"/>
    </location>
</feature>
<name>A0A420VX55_9SPHI</name>
<evidence type="ECO:0000313" key="9">
    <source>
        <dbReference type="Proteomes" id="UP000282423"/>
    </source>
</evidence>
<evidence type="ECO:0000256" key="4">
    <source>
        <dbReference type="ARBA" id="ARBA00023136"/>
    </source>
</evidence>
<dbReference type="RefSeq" id="WP_121125289.1">
    <property type="nucleotide sequence ID" value="NZ_RBWS01000011.1"/>
</dbReference>
<dbReference type="EMBL" id="RBWS01000011">
    <property type="protein sequence ID" value="RKO70769.1"/>
    <property type="molecule type" value="Genomic_DNA"/>
</dbReference>
<evidence type="ECO:0000259" key="7">
    <source>
        <dbReference type="Pfam" id="PF14322"/>
    </source>
</evidence>
<dbReference type="Pfam" id="PF07980">
    <property type="entry name" value="SusD_RagB"/>
    <property type="match status" value="1"/>
</dbReference>
<evidence type="ECO:0000256" key="1">
    <source>
        <dbReference type="ARBA" id="ARBA00004442"/>
    </source>
</evidence>
<dbReference type="AlphaFoldDB" id="A0A420VX55"/>
<feature type="domain" description="SusD-like N-terminal" evidence="7">
    <location>
        <begin position="76"/>
        <end position="220"/>
    </location>
</feature>
<dbReference type="Proteomes" id="UP000282423">
    <property type="component" value="Unassembled WGS sequence"/>
</dbReference>